<sequence length="248" mass="28068">MPRNLTIALAICTAILIMAVDRLAAMPAEAKLPPLQAHPLPATLAQWQDTTKSGDYFSEVKPTEMGYLVWSQLPVKVYVQKQEESAATNSERSPKWIEAVLQAVQEWSVYLPLEVVNSPDRADIKIWRSRPPLRATLNPSTGRFELPRVRSAETLYEFYLRKFPNSATVLSQRFNIQISPNQAPDYILPSARHELGHALGIWGHSPLETDSLYFAQVRHPAPISSRDINTLKRIYEQPTRIGWSLPES</sequence>
<evidence type="ECO:0000256" key="1">
    <source>
        <dbReference type="SAM" id="SignalP"/>
    </source>
</evidence>
<dbReference type="GO" id="GO:0008270">
    <property type="term" value="F:zinc ion binding"/>
    <property type="evidence" value="ECO:0007669"/>
    <property type="project" value="InterPro"/>
</dbReference>
<dbReference type="CDD" id="cd04279">
    <property type="entry name" value="ZnMc_MMP_like_1"/>
    <property type="match status" value="1"/>
</dbReference>
<gene>
    <name evidence="3" type="ORF">H6G03_12975</name>
</gene>
<dbReference type="SUPFAM" id="SSF55486">
    <property type="entry name" value="Metalloproteases ('zincins'), catalytic domain"/>
    <property type="match status" value="1"/>
</dbReference>
<protein>
    <submittedName>
        <fullName evidence="3">Peptidase</fullName>
    </submittedName>
</protein>
<keyword evidence="1" id="KW-0732">Signal</keyword>
<dbReference type="AlphaFoldDB" id="A0A926VE20"/>
<proteinExistence type="predicted"/>
<feature type="domain" description="Peptidase metallopeptidase" evidence="2">
    <location>
        <begin position="66"/>
        <end position="237"/>
    </location>
</feature>
<dbReference type="InterPro" id="IPR024079">
    <property type="entry name" value="MetalloPept_cat_dom_sf"/>
</dbReference>
<dbReference type="GO" id="GO:0008237">
    <property type="term" value="F:metallopeptidase activity"/>
    <property type="evidence" value="ECO:0007669"/>
    <property type="project" value="InterPro"/>
</dbReference>
<dbReference type="Gene3D" id="3.40.390.10">
    <property type="entry name" value="Collagenase (Catalytic Domain)"/>
    <property type="match status" value="1"/>
</dbReference>
<reference evidence="3" key="1">
    <citation type="journal article" date="2015" name="ISME J.">
        <title>Draft Genome Sequence of Streptomyces incarnatus NRRL8089, which Produces the Nucleoside Antibiotic Sinefungin.</title>
        <authorList>
            <person name="Oshima K."/>
            <person name="Hattori M."/>
            <person name="Shimizu H."/>
            <person name="Fukuda K."/>
            <person name="Nemoto M."/>
            <person name="Inagaki K."/>
            <person name="Tamura T."/>
        </authorList>
    </citation>
    <scope>NUCLEOTIDE SEQUENCE</scope>
    <source>
        <strain evidence="3">FACHB-1375</strain>
    </source>
</reference>
<feature type="chain" id="PRO_5036904931" evidence="1">
    <location>
        <begin position="25"/>
        <end position="248"/>
    </location>
</feature>
<organism evidence="3 4">
    <name type="scientific">Aerosakkonema funiforme FACHB-1375</name>
    <dbReference type="NCBI Taxonomy" id="2949571"/>
    <lineage>
        <taxon>Bacteria</taxon>
        <taxon>Bacillati</taxon>
        <taxon>Cyanobacteriota</taxon>
        <taxon>Cyanophyceae</taxon>
        <taxon>Oscillatoriophycideae</taxon>
        <taxon>Aerosakkonematales</taxon>
        <taxon>Aerosakkonemataceae</taxon>
        <taxon>Aerosakkonema</taxon>
    </lineage>
</organism>
<dbReference type="GO" id="GO:0006508">
    <property type="term" value="P:proteolysis"/>
    <property type="evidence" value="ECO:0007669"/>
    <property type="project" value="InterPro"/>
</dbReference>
<accession>A0A926VE20</accession>
<evidence type="ECO:0000259" key="2">
    <source>
        <dbReference type="SMART" id="SM00235"/>
    </source>
</evidence>
<feature type="signal peptide" evidence="1">
    <location>
        <begin position="1"/>
        <end position="24"/>
    </location>
</feature>
<name>A0A926VE20_9CYAN</name>
<dbReference type="Proteomes" id="UP000641646">
    <property type="component" value="Unassembled WGS sequence"/>
</dbReference>
<evidence type="ECO:0000313" key="4">
    <source>
        <dbReference type="Proteomes" id="UP000641646"/>
    </source>
</evidence>
<comment type="caution">
    <text evidence="3">The sequence shown here is derived from an EMBL/GenBank/DDBJ whole genome shotgun (WGS) entry which is preliminary data.</text>
</comment>
<reference evidence="3" key="2">
    <citation type="submission" date="2020-08" db="EMBL/GenBank/DDBJ databases">
        <authorList>
            <person name="Chen M."/>
            <person name="Teng W."/>
            <person name="Zhao L."/>
            <person name="Hu C."/>
            <person name="Zhou Y."/>
            <person name="Han B."/>
            <person name="Song L."/>
            <person name="Shu W."/>
        </authorList>
    </citation>
    <scope>NUCLEOTIDE SEQUENCE</scope>
    <source>
        <strain evidence="3">FACHB-1375</strain>
    </source>
</reference>
<dbReference type="SMART" id="SM00235">
    <property type="entry name" value="ZnMc"/>
    <property type="match status" value="1"/>
</dbReference>
<evidence type="ECO:0000313" key="3">
    <source>
        <dbReference type="EMBL" id="MBD2182008.1"/>
    </source>
</evidence>
<dbReference type="InterPro" id="IPR006026">
    <property type="entry name" value="Peptidase_Metallo"/>
</dbReference>
<dbReference type="EMBL" id="JACJPW010000029">
    <property type="protein sequence ID" value="MBD2182008.1"/>
    <property type="molecule type" value="Genomic_DNA"/>
</dbReference>
<keyword evidence="4" id="KW-1185">Reference proteome</keyword>